<dbReference type="SMR" id="A2E8Z6"/>
<keyword evidence="8" id="KW-0804">Transcription</keyword>
<dbReference type="GO" id="GO:0005634">
    <property type="term" value="C:nucleus"/>
    <property type="evidence" value="ECO:0007669"/>
    <property type="project" value="UniProtKB-SubCell"/>
</dbReference>
<evidence type="ECO:0000256" key="5">
    <source>
        <dbReference type="ARBA" id="ARBA00022490"/>
    </source>
</evidence>
<keyword evidence="9" id="KW-0539">Nucleus</keyword>
<dbReference type="Proteomes" id="UP000001542">
    <property type="component" value="Unassembled WGS sequence"/>
</dbReference>
<dbReference type="RefSeq" id="XP_001323103.1">
    <property type="nucleotide sequence ID" value="XM_001323068.1"/>
</dbReference>
<organism evidence="10 11">
    <name type="scientific">Trichomonas vaginalis (strain ATCC PRA-98 / G3)</name>
    <dbReference type="NCBI Taxonomy" id="412133"/>
    <lineage>
        <taxon>Eukaryota</taxon>
        <taxon>Metamonada</taxon>
        <taxon>Parabasalia</taxon>
        <taxon>Trichomonadida</taxon>
        <taxon>Trichomonadidae</taxon>
        <taxon>Trichomonas</taxon>
    </lineage>
</organism>
<comment type="subcellular location">
    <subcellularLocation>
        <location evidence="2">Cytoplasm</location>
    </subcellularLocation>
    <subcellularLocation>
        <location evidence="1">Nucleus</location>
    </subcellularLocation>
</comment>
<dbReference type="PANTHER" id="PTHR15975:SF0">
    <property type="entry name" value="CCR4-NOT TRANSCRIPTION COMPLEX SUBUNIT 11"/>
    <property type="match status" value="1"/>
</dbReference>
<dbReference type="eggNOG" id="KOG4508">
    <property type="taxonomic scope" value="Eukaryota"/>
</dbReference>
<keyword evidence="11" id="KW-1185">Reference proteome</keyword>
<dbReference type="EMBL" id="DS113330">
    <property type="protein sequence ID" value="EAY10880.1"/>
    <property type="molecule type" value="Genomic_DNA"/>
</dbReference>
<evidence type="ECO:0000313" key="10">
    <source>
        <dbReference type="EMBL" id="EAY10880.1"/>
    </source>
</evidence>
<dbReference type="GO" id="GO:0030014">
    <property type="term" value="C:CCR4-NOT complex"/>
    <property type="evidence" value="ECO:0000318"/>
    <property type="project" value="GO_Central"/>
</dbReference>
<keyword evidence="7" id="KW-0943">RNA-mediated gene silencing</keyword>
<comment type="similarity">
    <text evidence="3">Belongs to the CNOT11 family.</text>
</comment>
<evidence type="ECO:0000256" key="1">
    <source>
        <dbReference type="ARBA" id="ARBA00004123"/>
    </source>
</evidence>
<evidence type="ECO:0000256" key="9">
    <source>
        <dbReference type="ARBA" id="ARBA00023242"/>
    </source>
</evidence>
<dbReference type="VEuPathDB" id="TrichDB:TVAGG3_1075150"/>
<evidence type="ECO:0000256" key="6">
    <source>
        <dbReference type="ARBA" id="ARBA00023015"/>
    </source>
</evidence>
<proteinExistence type="inferred from homology"/>
<dbReference type="InterPro" id="IPR019312">
    <property type="entry name" value="CNOT11"/>
</dbReference>
<evidence type="ECO:0000313" key="11">
    <source>
        <dbReference type="Proteomes" id="UP000001542"/>
    </source>
</evidence>
<evidence type="ECO:0000256" key="7">
    <source>
        <dbReference type="ARBA" id="ARBA00023158"/>
    </source>
</evidence>
<dbReference type="PANTHER" id="PTHR15975">
    <property type="entry name" value="CCR4-NOT TRANSCRIPTION COMPLEX SUBUNIT 11"/>
    <property type="match status" value="1"/>
</dbReference>
<evidence type="ECO:0000256" key="3">
    <source>
        <dbReference type="ARBA" id="ARBA00008030"/>
    </source>
</evidence>
<dbReference type="GO" id="GO:0031047">
    <property type="term" value="P:regulatory ncRNA-mediated gene silencing"/>
    <property type="evidence" value="ECO:0007669"/>
    <property type="project" value="UniProtKB-KW"/>
</dbReference>
<gene>
    <name evidence="10" type="ORF">TVAG_012460</name>
</gene>
<evidence type="ECO:0000256" key="4">
    <source>
        <dbReference type="ARBA" id="ARBA00014872"/>
    </source>
</evidence>
<accession>A2E8Z6</accession>
<dbReference type="GO" id="GO:0005737">
    <property type="term" value="C:cytoplasm"/>
    <property type="evidence" value="ECO:0007669"/>
    <property type="project" value="UniProtKB-SubCell"/>
</dbReference>
<dbReference type="AlphaFoldDB" id="A2E8Z6"/>
<reference evidence="10" key="1">
    <citation type="submission" date="2006-10" db="EMBL/GenBank/DDBJ databases">
        <authorList>
            <person name="Amadeo P."/>
            <person name="Zhao Q."/>
            <person name="Wortman J."/>
            <person name="Fraser-Liggett C."/>
            <person name="Carlton J."/>
        </authorList>
    </citation>
    <scope>NUCLEOTIDE SEQUENCE</scope>
    <source>
        <strain evidence="10">G3</strain>
    </source>
</reference>
<evidence type="ECO:0000256" key="2">
    <source>
        <dbReference type="ARBA" id="ARBA00004496"/>
    </source>
</evidence>
<keyword evidence="6" id="KW-0805">Transcription regulation</keyword>
<evidence type="ECO:0000256" key="8">
    <source>
        <dbReference type="ARBA" id="ARBA00023163"/>
    </source>
</evidence>
<dbReference type="VEuPathDB" id="TrichDB:TVAG_012460"/>
<name>A2E8Z6_TRIV3</name>
<dbReference type="Pfam" id="PF10155">
    <property type="entry name" value="CNOT11"/>
    <property type="match status" value="1"/>
</dbReference>
<dbReference type="OrthoDB" id="10265389at2759"/>
<reference evidence="10" key="2">
    <citation type="journal article" date="2007" name="Science">
        <title>Draft genome sequence of the sexually transmitted pathogen Trichomonas vaginalis.</title>
        <authorList>
            <person name="Carlton J.M."/>
            <person name="Hirt R.P."/>
            <person name="Silva J.C."/>
            <person name="Delcher A.L."/>
            <person name="Schatz M."/>
            <person name="Zhao Q."/>
            <person name="Wortman J.R."/>
            <person name="Bidwell S.L."/>
            <person name="Alsmark U.C.M."/>
            <person name="Besteiro S."/>
            <person name="Sicheritz-Ponten T."/>
            <person name="Noel C.J."/>
            <person name="Dacks J.B."/>
            <person name="Foster P.G."/>
            <person name="Simillion C."/>
            <person name="Van de Peer Y."/>
            <person name="Miranda-Saavedra D."/>
            <person name="Barton G.J."/>
            <person name="Westrop G.D."/>
            <person name="Mueller S."/>
            <person name="Dessi D."/>
            <person name="Fiori P.L."/>
            <person name="Ren Q."/>
            <person name="Paulsen I."/>
            <person name="Zhang H."/>
            <person name="Bastida-Corcuera F.D."/>
            <person name="Simoes-Barbosa A."/>
            <person name="Brown M.T."/>
            <person name="Hayes R.D."/>
            <person name="Mukherjee M."/>
            <person name="Okumura C.Y."/>
            <person name="Schneider R."/>
            <person name="Smith A.J."/>
            <person name="Vanacova S."/>
            <person name="Villalvazo M."/>
            <person name="Haas B.J."/>
            <person name="Pertea M."/>
            <person name="Feldblyum T.V."/>
            <person name="Utterback T.R."/>
            <person name="Shu C.L."/>
            <person name="Osoegawa K."/>
            <person name="de Jong P.J."/>
            <person name="Hrdy I."/>
            <person name="Horvathova L."/>
            <person name="Zubacova Z."/>
            <person name="Dolezal P."/>
            <person name="Malik S.B."/>
            <person name="Logsdon J.M. Jr."/>
            <person name="Henze K."/>
            <person name="Gupta A."/>
            <person name="Wang C.C."/>
            <person name="Dunne R.L."/>
            <person name="Upcroft J.A."/>
            <person name="Upcroft P."/>
            <person name="White O."/>
            <person name="Salzberg S.L."/>
            <person name="Tang P."/>
            <person name="Chiu C.-H."/>
            <person name="Lee Y.-S."/>
            <person name="Embley T.M."/>
            <person name="Coombs G.H."/>
            <person name="Mottram J.C."/>
            <person name="Tachezy J."/>
            <person name="Fraser-Liggett C.M."/>
            <person name="Johnson P.J."/>
        </authorList>
    </citation>
    <scope>NUCLEOTIDE SEQUENCE [LARGE SCALE GENOMIC DNA]</scope>
    <source>
        <strain evidence="10">G3</strain>
    </source>
</reference>
<dbReference type="OMA" id="KDKMMLR"/>
<dbReference type="STRING" id="5722.A2E8Z6"/>
<protein>
    <recommendedName>
        <fullName evidence="4">CCR4-NOT transcription complex subunit 11</fullName>
    </recommendedName>
</protein>
<dbReference type="InParanoid" id="A2E8Z6"/>
<keyword evidence="5" id="KW-0963">Cytoplasm</keyword>
<dbReference type="KEGG" id="tva:4768817"/>
<sequence length="395" mass="43597">MIRQAVAELVIEILNNGDDTLETVSSKFNADFDFNDRISALTGISLLLTDGLLNYAQQIVGVYILFNEGKSQPTNPFAYIYQTLLIVHQSNPNFISPQLHEILSSVLNGNGFGPAAKESANTILSAGFTFPSQKEPILDKTPSVTPRISPVIVSNTPDTNCQHITHDQALLKILTSEIFWSNFEAPFIRPIPEIAPIFEGELSPIYSYATPEFLFDASSTTSAKSSILLLIAKAADTKLKPNESNVLISEFKRDSSIYDESKFPLNRFASLIENNPDVAKEIVVTLGNRKPSILKNLQSLDVTVNSIEVVRHFVLSGSPPADFLQGYAKNSIKLIQSLKDGQSALRKTRIFTKVMSIFKTSNYPFTPELVSDLKAFCTELASKSIKEAQDLLNML</sequence>